<dbReference type="PaxDb" id="243275-TDE_0419"/>
<dbReference type="EMBL" id="AE017226">
    <property type="protein sequence ID" value="AAS10914.1"/>
    <property type="molecule type" value="Genomic_DNA"/>
</dbReference>
<dbReference type="RefSeq" id="WP_002681458.1">
    <property type="nucleotide sequence ID" value="NC_002967.9"/>
</dbReference>
<evidence type="ECO:0000256" key="1">
    <source>
        <dbReference type="SAM" id="SignalP"/>
    </source>
</evidence>
<evidence type="ECO:0008006" key="4">
    <source>
        <dbReference type="Google" id="ProtNLM"/>
    </source>
</evidence>
<evidence type="ECO:0000313" key="3">
    <source>
        <dbReference type="Proteomes" id="UP000008212"/>
    </source>
</evidence>
<organism evidence="2 3">
    <name type="scientific">Treponema denticola (strain ATCC 35405 / DSM 14222 / CIP 103919 / JCM 8153 / KCTC 15104)</name>
    <dbReference type="NCBI Taxonomy" id="243275"/>
    <lineage>
        <taxon>Bacteria</taxon>
        <taxon>Pseudomonadati</taxon>
        <taxon>Spirochaetota</taxon>
        <taxon>Spirochaetia</taxon>
        <taxon>Spirochaetales</taxon>
        <taxon>Treponemataceae</taxon>
        <taxon>Treponema</taxon>
    </lineage>
</organism>
<dbReference type="KEGG" id="tde:TDE_0419"/>
<gene>
    <name evidence="2" type="ordered locus">TDE_0419</name>
</gene>
<keyword evidence="1" id="KW-0732">Signal</keyword>
<reference evidence="2 3" key="1">
    <citation type="journal article" date="2004" name="Proc. Natl. Acad. Sci. U.S.A.">
        <title>Comparison of the genome of the oral pathogen Treponema denticola with other spirochete genomes.</title>
        <authorList>
            <person name="Seshadri R."/>
            <person name="Myers G.S."/>
            <person name="Tettelin H."/>
            <person name="Eisen J.A."/>
            <person name="Heidelberg J.F."/>
            <person name="Dodson R.J."/>
            <person name="Davidsen T.M."/>
            <person name="DeBoy R.T."/>
            <person name="Fouts D.E."/>
            <person name="Haft D.H."/>
            <person name="Selengut J."/>
            <person name="Ren Q."/>
            <person name="Brinkac L.M."/>
            <person name="Madupu R."/>
            <person name="Kolonay J."/>
            <person name="Durkin S.A."/>
            <person name="Daugherty S.C."/>
            <person name="Shetty J."/>
            <person name="Shvartsbeyn A."/>
            <person name="Gebregeorgis E."/>
            <person name="Geer K."/>
            <person name="Tsegaye G."/>
            <person name="Malek J."/>
            <person name="Ayodeji B."/>
            <person name="Shatsman S."/>
            <person name="McLeod M.P."/>
            <person name="Smajs D."/>
            <person name="Howell J.K."/>
            <person name="Pal S."/>
            <person name="Amin A."/>
            <person name="Vashisth P."/>
            <person name="McNeill T.Z."/>
            <person name="Xiang Q."/>
            <person name="Sodergren E."/>
            <person name="Baca E."/>
            <person name="Weinstock G.M."/>
            <person name="Norris S.J."/>
            <person name="Fraser C.M."/>
            <person name="Paulsen I.T."/>
        </authorList>
    </citation>
    <scope>NUCLEOTIDE SEQUENCE [LARGE SCALE GENOMIC DNA]</scope>
    <source>
        <strain evidence="3">ATCC 35405 / DSM 14222 / CIP 103919 / JCM 8153 / KCTC 15104</strain>
    </source>
</reference>
<dbReference type="NCBIfam" id="TIGR01781">
    <property type="entry name" value="Trep_dent_lipo"/>
    <property type="match status" value="1"/>
</dbReference>
<keyword evidence="3" id="KW-1185">Reference proteome</keyword>
<dbReference type="GeneID" id="2739060"/>
<sequence length="427" mass="51083">MKKDKLKFIFILILAFLLFSCKASDTKSGREMRIEKFSKMIESNKISGVSGKGKEDEFVGTPFVLDDYDLVYIQALYTRTNIGKDNRIYYTDVEVIKFEREKEIECRQKRTAKNGKDFFYSIKYEWDKRAKKFVNTKYELEQELNIGVIDEKIIKEQVHGIVIESKEDPDRESLIPMFESYMTKLDKNDKYHYTYYVLDYIRGNFTNSGYDEYIVFFTNDSRKEMEEAGEHHPNFYSKDGKLSDITWKNNICDIACFIVEGSTFKKVYNIYFRGSIFLPAYEKSSSLYGSLNPRQMPYITNFGKQFFQGWVADLNQNGINEIYIYFPWKGTVRITMAEFIDKDFEFKCIEILGDEFNNVDWHKKTFNGNYYSIELRDDTYGIIWYKEIFQWNEDDDNYWLQSCNISPNRSYKMSWDWTKDDWVNIKY</sequence>
<feature type="chain" id="PRO_5004284648" description="Lipoprotein" evidence="1">
    <location>
        <begin position="24"/>
        <end position="427"/>
    </location>
</feature>
<dbReference type="Pfam" id="PF09710">
    <property type="entry name" value="Trep_dent_lipo"/>
    <property type="match status" value="1"/>
</dbReference>
<dbReference type="PROSITE" id="PS51257">
    <property type="entry name" value="PROKAR_LIPOPROTEIN"/>
    <property type="match status" value="1"/>
</dbReference>
<name>Q73QM4_TREDE</name>
<evidence type="ECO:0000313" key="2">
    <source>
        <dbReference type="EMBL" id="AAS10914.1"/>
    </source>
</evidence>
<dbReference type="Proteomes" id="UP000008212">
    <property type="component" value="Chromosome"/>
</dbReference>
<dbReference type="AlphaFoldDB" id="Q73QM4"/>
<proteinExistence type="predicted"/>
<dbReference type="HOGENOM" id="CLU_049884_0_0_12"/>
<protein>
    <recommendedName>
        <fullName evidence="4">Lipoprotein</fullName>
    </recommendedName>
</protein>
<dbReference type="PATRIC" id="fig|243275.7.peg.406"/>
<accession>Q73QM4</accession>
<dbReference type="STRING" id="243275.TDE_0419"/>
<dbReference type="InterPro" id="IPR010103">
    <property type="entry name" value="Clustered_lipoprot_TREDE"/>
</dbReference>
<feature type="signal peptide" evidence="1">
    <location>
        <begin position="1"/>
        <end position="23"/>
    </location>
</feature>